<dbReference type="AlphaFoldDB" id="A0A242NVK9"/>
<feature type="chain" id="PRO_5012309063" description="DUF4424 domain-containing protein" evidence="1">
    <location>
        <begin position="22"/>
        <end position="311"/>
    </location>
</feature>
<evidence type="ECO:0000313" key="3">
    <source>
        <dbReference type="Proteomes" id="UP000194968"/>
    </source>
</evidence>
<evidence type="ECO:0000256" key="1">
    <source>
        <dbReference type="SAM" id="SignalP"/>
    </source>
</evidence>
<keyword evidence="1" id="KW-0732">Signal</keyword>
<accession>A0A242NVK9</accession>
<dbReference type="PROSITE" id="PS51257">
    <property type="entry name" value="PROKAR_LIPOPROTEIN"/>
    <property type="match status" value="1"/>
</dbReference>
<organism evidence="2 3">
    <name type="scientific">Gilliamella apis</name>
    <dbReference type="NCBI Taxonomy" id="1970738"/>
    <lineage>
        <taxon>Bacteria</taxon>
        <taxon>Pseudomonadati</taxon>
        <taxon>Pseudomonadota</taxon>
        <taxon>Gammaproteobacteria</taxon>
        <taxon>Orbales</taxon>
        <taxon>Orbaceae</taxon>
        <taxon>Gilliamella</taxon>
    </lineage>
</organism>
<evidence type="ECO:0000313" key="2">
    <source>
        <dbReference type="EMBL" id="OTQ50647.1"/>
    </source>
</evidence>
<proteinExistence type="predicted"/>
<comment type="caution">
    <text evidence="2">The sequence shown here is derived from an EMBL/GenBank/DDBJ whole genome shotgun (WGS) entry which is preliminary data.</text>
</comment>
<protein>
    <recommendedName>
        <fullName evidence="4">DUF4424 domain-containing protein</fullName>
    </recommendedName>
</protein>
<dbReference type="EMBL" id="NASK01000085">
    <property type="protein sequence ID" value="OTQ50647.1"/>
    <property type="molecule type" value="Genomic_DNA"/>
</dbReference>
<sequence>MKKIKYSLILACSITLCSCFNGPTSQVRLIDNPTANEIKLVIDGKDVVIPANSKIKYTFEYGKHNLAYNNESFDIVVKPVKFDGTGIINPTQSNYMLHTFIYATDNTSDETFDKLYEKTLNKVDVIIDGEQLQIELPVKVVNDFFIEDEDNRWDYSIDEKIPDEISEKLNKNQSYQARKIKMYRESEYLKFLKEDWLEEEDEVSFPNKPKKLSEINQYVFPKLDLESITCNEGKKYLQDTLDKWQQLFTLTGSDFDSKYEELGGYDGMLALRDSKKLCPTDKDPEQTYSKAISPLDQALTKGRDIYFFIVK</sequence>
<name>A0A242NVK9_9GAMM</name>
<reference evidence="2 3" key="1">
    <citation type="submission" date="2017-03" db="EMBL/GenBank/DDBJ databases">
        <title>Comparative genomics of honeybee gut symbionts reveal geographically distinct and subgroup specific antibiotic resistance.</title>
        <authorList>
            <person name="Ludvigsen J."/>
            <person name="Porcellato D."/>
            <person name="Labee-Lund T.M."/>
            <person name="Amdam G.V."/>
            <person name="Rudi K."/>
        </authorList>
    </citation>
    <scope>NUCLEOTIDE SEQUENCE [LARGE SCALE GENOMIC DNA]</scope>
    <source>
        <strain evidence="2 3">A-4-12</strain>
    </source>
</reference>
<evidence type="ECO:0008006" key="4">
    <source>
        <dbReference type="Google" id="ProtNLM"/>
    </source>
</evidence>
<feature type="signal peptide" evidence="1">
    <location>
        <begin position="1"/>
        <end position="21"/>
    </location>
</feature>
<dbReference type="Proteomes" id="UP000194968">
    <property type="component" value="Unassembled WGS sequence"/>
</dbReference>
<gene>
    <name evidence="2" type="ORF">B6D06_04065</name>
</gene>